<comment type="similarity">
    <text evidence="1 3">Belongs to the UreD family.</text>
</comment>
<feature type="region of interest" description="Disordered" evidence="4">
    <location>
        <begin position="1"/>
        <end position="29"/>
    </location>
</feature>
<sequence length="322" mass="33265">MTATDVGPERVPAAVRAGAGPPDTLGAGRPAKVGRLELRYERRGARTELTHRHHTAPLSLTRPLYIDPALPGTPVSYLMSTGGGVVQADRLAVDVEVGPGAHALVTTQAATRLHRCDFDHAAQSVRLAAEDGAVLEYLPDPLIPYAGSRFHQQTRITVAESATVIAAETVTAGRLARGERHAYTALALDLEIVRPDGELLAVDTVRLVPGQDAAGGSVDGPAVLGGHDVMASLFAVCPGPAAELADALHAALDGVLGGVSDGASDCASDGVRFGVSTLPDDCGAWLRILGDHPPAVTRALRAAWGAARRATIGADAPDLRKN</sequence>
<feature type="compositionally biased region" description="Low complexity" evidence="4">
    <location>
        <begin position="9"/>
        <end position="22"/>
    </location>
</feature>
<reference evidence="5 6" key="1">
    <citation type="submission" date="2016-10" db="EMBL/GenBank/DDBJ databases">
        <title>Genome sequence of Streptomyces gilvigriseus MUSC 26.</title>
        <authorList>
            <person name="Lee L.-H."/>
            <person name="Ser H.-L."/>
        </authorList>
    </citation>
    <scope>NUCLEOTIDE SEQUENCE [LARGE SCALE GENOMIC DNA]</scope>
    <source>
        <strain evidence="5 6">MUSC 26</strain>
    </source>
</reference>
<evidence type="ECO:0000256" key="4">
    <source>
        <dbReference type="SAM" id="MobiDB-lite"/>
    </source>
</evidence>
<keyword evidence="3" id="KW-0996">Nickel insertion</keyword>
<dbReference type="HAMAP" id="MF_01384">
    <property type="entry name" value="UreD"/>
    <property type="match status" value="1"/>
</dbReference>
<keyword evidence="3" id="KW-0963">Cytoplasm</keyword>
<dbReference type="PANTHER" id="PTHR33643">
    <property type="entry name" value="UREASE ACCESSORY PROTEIN D"/>
    <property type="match status" value="1"/>
</dbReference>
<dbReference type="Proteomes" id="UP000243342">
    <property type="component" value="Unassembled WGS sequence"/>
</dbReference>
<dbReference type="RefSeq" id="WP_071656896.1">
    <property type="nucleotide sequence ID" value="NZ_MLCF01000062.1"/>
</dbReference>
<dbReference type="STRING" id="1428644.BIV57_12605"/>
<protein>
    <recommendedName>
        <fullName evidence="3">Urease accessory protein UreD</fullName>
    </recommendedName>
</protein>
<evidence type="ECO:0000256" key="1">
    <source>
        <dbReference type="ARBA" id="ARBA00007177"/>
    </source>
</evidence>
<dbReference type="Pfam" id="PF01774">
    <property type="entry name" value="UreD"/>
    <property type="match status" value="1"/>
</dbReference>
<comment type="function">
    <text evidence="3">Required for maturation of urease via the functional incorporation of the urease nickel metallocenter.</text>
</comment>
<comment type="subunit">
    <text evidence="3">UreD, UreF and UreG form a complex that acts as a GTP-hydrolysis-dependent molecular chaperone, activating the urease apoprotein by helping to assemble the nickel containing metallocenter of UreC. The UreE protein probably delivers the nickel.</text>
</comment>
<keyword evidence="2 3" id="KW-0143">Chaperone</keyword>
<comment type="caution">
    <text evidence="5">The sequence shown here is derived from an EMBL/GenBank/DDBJ whole genome shotgun (WGS) entry which is preliminary data.</text>
</comment>
<dbReference type="GO" id="GO:0005737">
    <property type="term" value="C:cytoplasm"/>
    <property type="evidence" value="ECO:0007669"/>
    <property type="project" value="UniProtKB-SubCell"/>
</dbReference>
<accession>A0A1J7BEQ1</accession>
<dbReference type="EMBL" id="MLCF01000062">
    <property type="protein sequence ID" value="OIV37163.1"/>
    <property type="molecule type" value="Genomic_DNA"/>
</dbReference>
<comment type="subcellular location">
    <subcellularLocation>
        <location evidence="3">Cytoplasm</location>
    </subcellularLocation>
</comment>
<name>A0A1J7BEQ1_9ACTN</name>
<dbReference type="PANTHER" id="PTHR33643:SF1">
    <property type="entry name" value="UREASE ACCESSORY PROTEIN D"/>
    <property type="match status" value="1"/>
</dbReference>
<gene>
    <name evidence="3" type="primary">ureD</name>
    <name evidence="5" type="ORF">BIV57_12605</name>
</gene>
<evidence type="ECO:0000256" key="2">
    <source>
        <dbReference type="ARBA" id="ARBA00023186"/>
    </source>
</evidence>
<keyword evidence="6" id="KW-1185">Reference proteome</keyword>
<dbReference type="GO" id="GO:0016151">
    <property type="term" value="F:nickel cation binding"/>
    <property type="evidence" value="ECO:0007669"/>
    <property type="project" value="UniProtKB-UniRule"/>
</dbReference>
<proteinExistence type="inferred from homology"/>
<evidence type="ECO:0000313" key="5">
    <source>
        <dbReference type="EMBL" id="OIV37163.1"/>
    </source>
</evidence>
<dbReference type="AlphaFoldDB" id="A0A1J7BEQ1"/>
<evidence type="ECO:0000256" key="3">
    <source>
        <dbReference type="HAMAP-Rule" id="MF_01384"/>
    </source>
</evidence>
<evidence type="ECO:0000313" key="6">
    <source>
        <dbReference type="Proteomes" id="UP000243342"/>
    </source>
</evidence>
<dbReference type="InterPro" id="IPR002669">
    <property type="entry name" value="UreD"/>
</dbReference>
<organism evidence="5 6">
    <name type="scientific">Mangrovactinospora gilvigrisea</name>
    <dbReference type="NCBI Taxonomy" id="1428644"/>
    <lineage>
        <taxon>Bacteria</taxon>
        <taxon>Bacillati</taxon>
        <taxon>Actinomycetota</taxon>
        <taxon>Actinomycetes</taxon>
        <taxon>Kitasatosporales</taxon>
        <taxon>Streptomycetaceae</taxon>
        <taxon>Mangrovactinospora</taxon>
    </lineage>
</organism>